<evidence type="ECO:0000259" key="1">
    <source>
        <dbReference type="Pfam" id="PF00391"/>
    </source>
</evidence>
<dbReference type="Gene3D" id="3.30.1490.20">
    <property type="entry name" value="ATP-grasp fold, A domain"/>
    <property type="match status" value="1"/>
</dbReference>
<keyword evidence="4" id="KW-1185">Reference proteome</keyword>
<evidence type="ECO:0000313" key="4">
    <source>
        <dbReference type="Proteomes" id="UP001053296"/>
    </source>
</evidence>
<dbReference type="Proteomes" id="UP001053296">
    <property type="component" value="Chromosome"/>
</dbReference>
<reference evidence="3" key="1">
    <citation type="journal article" date="2022" name="Arch. Microbiol.">
        <title>Pseudodesulfovibrio sediminis sp. nov., a mesophilic and neutrophilic sulfate-reducing bacterium isolated from sediment of a brackish lake.</title>
        <authorList>
            <person name="Takahashi A."/>
            <person name="Kojima H."/>
            <person name="Watanabe M."/>
            <person name="Fukui M."/>
        </authorList>
    </citation>
    <scope>NUCLEOTIDE SEQUENCE</scope>
    <source>
        <strain evidence="3">SF6</strain>
    </source>
</reference>
<dbReference type="InterPro" id="IPR008279">
    <property type="entry name" value="PEP-util_enz_mobile_dom"/>
</dbReference>
<dbReference type="RefSeq" id="WP_229591895.1">
    <property type="nucleotide sequence ID" value="NZ_AP024485.1"/>
</dbReference>
<feature type="domain" description="PEP-utilising enzyme mobile" evidence="1">
    <location>
        <begin position="740"/>
        <end position="810"/>
    </location>
</feature>
<dbReference type="Gene3D" id="3.50.30.10">
    <property type="entry name" value="Phosphohistidine domain"/>
    <property type="match status" value="1"/>
</dbReference>
<dbReference type="InterPro" id="IPR051549">
    <property type="entry name" value="PEP_Utilizing_Enz"/>
</dbReference>
<dbReference type="Gene3D" id="3.30.470.20">
    <property type="entry name" value="ATP-grasp fold, B domain"/>
    <property type="match status" value="1"/>
</dbReference>
<dbReference type="PANTHER" id="PTHR43615:SF1">
    <property type="entry name" value="PPDK_N DOMAIN-CONTAINING PROTEIN"/>
    <property type="match status" value="1"/>
</dbReference>
<dbReference type="EMBL" id="AP024485">
    <property type="protein sequence ID" value="BCS89947.1"/>
    <property type="molecule type" value="Genomic_DNA"/>
</dbReference>
<dbReference type="Pfam" id="PF01326">
    <property type="entry name" value="PPDK_N"/>
    <property type="match status" value="1"/>
</dbReference>
<protein>
    <submittedName>
        <fullName evidence="3">Phosphoenolpyruvate synthase</fullName>
    </submittedName>
</protein>
<dbReference type="PANTHER" id="PTHR43615">
    <property type="entry name" value="PHOSPHOENOLPYRUVATE SYNTHASE-RELATED"/>
    <property type="match status" value="1"/>
</dbReference>
<dbReference type="InterPro" id="IPR013815">
    <property type="entry name" value="ATP_grasp_subdomain_1"/>
</dbReference>
<accession>A0ABN6EWN5</accession>
<organism evidence="3 4">
    <name type="scientific">Pseudodesulfovibrio sediminis</name>
    <dbReference type="NCBI Taxonomy" id="2810563"/>
    <lineage>
        <taxon>Bacteria</taxon>
        <taxon>Pseudomonadati</taxon>
        <taxon>Thermodesulfobacteriota</taxon>
        <taxon>Desulfovibrionia</taxon>
        <taxon>Desulfovibrionales</taxon>
        <taxon>Desulfovibrionaceae</taxon>
    </lineage>
</organism>
<sequence length="815" mass="90750">MSITDFTVQSGVEEAGGKGHNLKRLTSMGFHVPGGIVVGASFYHDNYPAPPAFDLNDESVLEEQCQAMRKRVMSLELPEGVEEKMALMLDSFSASTRFAVRSSSTFEDLSSAAFAGQHDTFLNTSREDVVEAVKKCFASLWSPHAVRYRTHNGFAQEDASMAVVIQEMLSPDSSGVVFSVDPVGGELKHVLIEGNFGVGESVVGGEAVTDSWLVDPAASSIVERRVNTKEHQIVLSDKGVVEQAIPKNLKDAPCLSDEEIQEIAATAKRIEQAYGSPQDIEWALVKGELFILQSRPLTKIPPRYTRDESAERFPEPLTPLTWSYVEEAFNQSLEHSLDLMGISLPTRPWFTRIDSYIYGNQNAVELLALNRPIDMRSFDRLREQVPLLRERFQWVVDLPNDWASDLDTFLMSVGRLGTIDFNSFTSTVQYHEYFQELFNASCEYFKPNIAISMTQSFLVRTLFEYLMLTTGDQLEAQGILKGLIADCGAKTGQVNKGIATLAGIARKEQSLLDLLGKGGETALSEINSHEEFNDRFQRFLSQYGHRETTFDYHVPTWGEAPHVVLDLVNVVATSGQEASDTREGELVERRVACIMQVMERTPEDLRPFADELIRLARQFSWLDDMEHFQTTRINPLVRKVIGAFGLHLGLENPYDLFFLSKPEIESIHSESMPEELLATIHERKELHLKAFETEPVWAIGVSDEMEIADEGVFKGVPGSPGTAEGEAYLVHGVEDFPHMPEGAILVAKTTNPSWTPLFYKCSALVTESGGPLSHGAVTARELGIPAVMFIRGALKKFRNGEQLRVDGQLGIVQRV</sequence>
<dbReference type="InterPro" id="IPR002192">
    <property type="entry name" value="PPDK_AMP/ATP-bd"/>
</dbReference>
<gene>
    <name evidence="3" type="ORF">PSDVSF_31890</name>
</gene>
<proteinExistence type="predicted"/>
<dbReference type="SUPFAM" id="SSF56059">
    <property type="entry name" value="Glutathione synthetase ATP-binding domain-like"/>
    <property type="match status" value="1"/>
</dbReference>
<evidence type="ECO:0000313" key="3">
    <source>
        <dbReference type="EMBL" id="BCS89947.1"/>
    </source>
</evidence>
<dbReference type="SUPFAM" id="SSF52009">
    <property type="entry name" value="Phosphohistidine domain"/>
    <property type="match status" value="1"/>
</dbReference>
<dbReference type="Pfam" id="PF00391">
    <property type="entry name" value="PEP-utilizers"/>
    <property type="match status" value="1"/>
</dbReference>
<evidence type="ECO:0000259" key="2">
    <source>
        <dbReference type="Pfam" id="PF01326"/>
    </source>
</evidence>
<name>A0ABN6EWN5_9BACT</name>
<feature type="domain" description="Pyruvate phosphate dikinase AMP/ATP-binding" evidence="2">
    <location>
        <begin position="13"/>
        <end position="302"/>
    </location>
</feature>
<dbReference type="InterPro" id="IPR036637">
    <property type="entry name" value="Phosphohistidine_dom_sf"/>
</dbReference>